<name>A0A1T2LB55_9GAMM</name>
<evidence type="ECO:0000259" key="4">
    <source>
        <dbReference type="Pfam" id="PF17836"/>
    </source>
</evidence>
<gene>
    <name evidence="5" type="ORF">BOW53_00390</name>
</gene>
<feature type="site" description="Increases basicity of active site His" evidence="2">
    <location>
        <position position="145"/>
    </location>
</feature>
<reference evidence="5 6" key="1">
    <citation type="submission" date="2016-11" db="EMBL/GenBank/DDBJ databases">
        <title>Mixed transmission modes and dynamic genome evolution in an obligate animal-bacterial symbiosis.</title>
        <authorList>
            <person name="Russell S.L."/>
            <person name="Corbett-Detig R.B."/>
            <person name="Cavanaugh C.M."/>
        </authorList>
    </citation>
    <scope>NUCLEOTIDE SEQUENCE [LARGE SCALE GENOMIC DNA]</scope>
    <source>
        <strain evidence="5">Sveles-Q1</strain>
    </source>
</reference>
<dbReference type="InterPro" id="IPR041561">
    <property type="entry name" value="PglD_N"/>
</dbReference>
<dbReference type="OrthoDB" id="9815592at2"/>
<feature type="domain" description="PglD N-terminal" evidence="4">
    <location>
        <begin position="4"/>
        <end position="85"/>
    </location>
</feature>
<dbReference type="InterPro" id="IPR050179">
    <property type="entry name" value="Trans_hexapeptide_repeat"/>
</dbReference>
<evidence type="ECO:0000256" key="1">
    <source>
        <dbReference type="ARBA" id="ARBA00007274"/>
    </source>
</evidence>
<feature type="binding site" evidence="3">
    <location>
        <position position="76"/>
    </location>
    <ligand>
        <name>substrate</name>
    </ligand>
</feature>
<dbReference type="CDD" id="cd03360">
    <property type="entry name" value="LbH_AT_putative"/>
    <property type="match status" value="1"/>
</dbReference>
<dbReference type="InterPro" id="IPR001451">
    <property type="entry name" value="Hexapep"/>
</dbReference>
<dbReference type="SUPFAM" id="SSF51161">
    <property type="entry name" value="Trimeric LpxA-like enzymes"/>
    <property type="match status" value="1"/>
</dbReference>
<comment type="caution">
    <text evidence="5">The sequence shown here is derived from an EMBL/GenBank/DDBJ whole genome shotgun (WGS) entry which is preliminary data.</text>
</comment>
<dbReference type="PANTHER" id="PTHR43300">
    <property type="entry name" value="ACETYLTRANSFERASE"/>
    <property type="match status" value="1"/>
</dbReference>
<dbReference type="InterPro" id="IPR011004">
    <property type="entry name" value="Trimer_LpxA-like_sf"/>
</dbReference>
<dbReference type="Gene3D" id="3.40.50.20">
    <property type="match status" value="1"/>
</dbReference>
<organism evidence="5 6">
    <name type="scientific">Solemya pervernicosa gill symbiont</name>
    <dbReference type="NCBI Taxonomy" id="642797"/>
    <lineage>
        <taxon>Bacteria</taxon>
        <taxon>Pseudomonadati</taxon>
        <taxon>Pseudomonadota</taxon>
        <taxon>Gammaproteobacteria</taxon>
        <taxon>sulfur-oxidizing symbionts</taxon>
    </lineage>
</organism>
<dbReference type="Pfam" id="PF00132">
    <property type="entry name" value="Hexapep"/>
    <property type="match status" value="1"/>
</dbReference>
<feature type="active site" description="Proton acceptor" evidence="2">
    <location>
        <position position="144"/>
    </location>
</feature>
<evidence type="ECO:0000256" key="3">
    <source>
        <dbReference type="PIRSR" id="PIRSR620019-2"/>
    </source>
</evidence>
<dbReference type="Pfam" id="PF17836">
    <property type="entry name" value="PglD_N"/>
    <property type="match status" value="1"/>
</dbReference>
<dbReference type="AlphaFoldDB" id="A0A1T2LB55"/>
<dbReference type="RefSeq" id="WP_078482092.1">
    <property type="nucleotide sequence ID" value="NZ_MPRL01000001.1"/>
</dbReference>
<dbReference type="PANTHER" id="PTHR43300:SF10">
    <property type="entry name" value="2,3,4,5-TETRAHYDROPYRIDINE-2,6-DICARBOXYLATE N-ACETYLTRANSFERASE"/>
    <property type="match status" value="1"/>
</dbReference>
<dbReference type="Gene3D" id="2.160.10.10">
    <property type="entry name" value="Hexapeptide repeat proteins"/>
    <property type="match status" value="1"/>
</dbReference>
<dbReference type="Proteomes" id="UP000191110">
    <property type="component" value="Unassembled WGS sequence"/>
</dbReference>
<comment type="similarity">
    <text evidence="1">Belongs to the transferase hexapeptide repeat family.</text>
</comment>
<evidence type="ECO:0000313" key="6">
    <source>
        <dbReference type="Proteomes" id="UP000191110"/>
    </source>
</evidence>
<evidence type="ECO:0000256" key="2">
    <source>
        <dbReference type="PIRSR" id="PIRSR620019-1"/>
    </source>
</evidence>
<proteinExistence type="inferred from homology"/>
<keyword evidence="6" id="KW-1185">Reference proteome</keyword>
<dbReference type="NCBIfam" id="TIGR03570">
    <property type="entry name" value="NeuD_NnaD"/>
    <property type="match status" value="1"/>
</dbReference>
<protein>
    <recommendedName>
        <fullName evidence="4">PglD N-terminal domain-containing protein</fullName>
    </recommendedName>
</protein>
<accession>A0A1T2LB55</accession>
<dbReference type="InterPro" id="IPR020019">
    <property type="entry name" value="AcTrfase_PglD-like"/>
</dbReference>
<dbReference type="EMBL" id="MPRL01000001">
    <property type="protein sequence ID" value="OOZ42333.1"/>
    <property type="molecule type" value="Genomic_DNA"/>
</dbReference>
<sequence>MTQKLYIISAGSFGRELYYLARGFSPRHHQHGFEPIIFLDDREDILQGKHLNGARIQEPVESHQPESSAAYLCAIGDPKIREHYAALITDRGGKFATIVSEKANCNPDNTHLKQGVIISPFCVISCDVQLGPHTFVSSHTTISHDVQSGNCCQIGSHVVIGGKAMIGNRVTIHPHATILPGINIADDATIGAGSVVIRDVHQGETVFGIPAMTVKH</sequence>
<evidence type="ECO:0000313" key="5">
    <source>
        <dbReference type="EMBL" id="OOZ42333.1"/>
    </source>
</evidence>